<sequence>MGGLGFLAAVVSAALSSAATLVQARGARGGRAAGALVYAAGLTLDLLGWVMSAVALRYLPVFAVQSITASQVALTVVGAHLLGTTRARPGHLVAALLSAAALGVLAAGGQTGGSAAAPDVVDYVIVVGGAALLVATPFALRPRGALARATIAGLAFGGVPVAVRALHERPAGIADLLHQPAAYAIPVLAGLGAVMFALALRRGSPGSVAAVVVGIEVLAPGLLGMALLGDTLRPGWALPTALAAAVALTTLVVLGRAQDNANKRDHPPLGLVEQHPTTP</sequence>
<keyword evidence="1" id="KW-1133">Transmembrane helix</keyword>
<evidence type="ECO:0000313" key="3">
    <source>
        <dbReference type="Proteomes" id="UP000186040"/>
    </source>
</evidence>
<dbReference type="Proteomes" id="UP000186040">
    <property type="component" value="Unassembled WGS sequence"/>
</dbReference>
<feature type="transmembrane region" description="Helical" evidence="1">
    <location>
        <begin position="145"/>
        <end position="163"/>
    </location>
</feature>
<organism evidence="2 3">
    <name type="scientific">Actinokineospora bangkokensis</name>
    <dbReference type="NCBI Taxonomy" id="1193682"/>
    <lineage>
        <taxon>Bacteria</taxon>
        <taxon>Bacillati</taxon>
        <taxon>Actinomycetota</taxon>
        <taxon>Actinomycetes</taxon>
        <taxon>Pseudonocardiales</taxon>
        <taxon>Pseudonocardiaceae</taxon>
        <taxon>Actinokineospora</taxon>
    </lineage>
</organism>
<dbReference type="PANTHER" id="PTHR40761:SF1">
    <property type="entry name" value="CONSERVED INTEGRAL MEMBRANE ALANINE VALINE AND LEUCINE RICH PROTEIN-RELATED"/>
    <property type="match status" value="1"/>
</dbReference>
<feature type="transmembrane region" description="Helical" evidence="1">
    <location>
        <begin position="207"/>
        <end position="229"/>
    </location>
</feature>
<dbReference type="STRING" id="1193682.BJP25_17985"/>
<dbReference type="PANTHER" id="PTHR40761">
    <property type="entry name" value="CONSERVED INTEGRAL MEMBRANE ALANINE VALINE AND LEUCINE RICH PROTEIN-RELATED"/>
    <property type="match status" value="1"/>
</dbReference>
<keyword evidence="1" id="KW-0472">Membrane</keyword>
<accession>A0A1Q9LMT6</accession>
<feature type="transmembrane region" description="Helical" evidence="1">
    <location>
        <begin position="120"/>
        <end position="140"/>
    </location>
</feature>
<gene>
    <name evidence="2" type="ORF">BJP25_17985</name>
</gene>
<evidence type="ECO:0000256" key="1">
    <source>
        <dbReference type="SAM" id="Phobius"/>
    </source>
</evidence>
<dbReference type="AlphaFoldDB" id="A0A1Q9LMT6"/>
<feature type="transmembrane region" description="Helical" evidence="1">
    <location>
        <begin position="90"/>
        <end position="108"/>
    </location>
</feature>
<keyword evidence="1" id="KW-0812">Transmembrane</keyword>
<comment type="caution">
    <text evidence="2">The sequence shown here is derived from an EMBL/GenBank/DDBJ whole genome shotgun (WGS) entry which is preliminary data.</text>
</comment>
<dbReference type="EMBL" id="MKQR01000011">
    <property type="protein sequence ID" value="OLR93357.1"/>
    <property type="molecule type" value="Genomic_DNA"/>
</dbReference>
<keyword evidence="3" id="KW-1185">Reference proteome</keyword>
<evidence type="ECO:0000313" key="2">
    <source>
        <dbReference type="EMBL" id="OLR93357.1"/>
    </source>
</evidence>
<reference evidence="2 3" key="1">
    <citation type="submission" date="2016-10" db="EMBL/GenBank/DDBJ databases">
        <title>The Draft Genome Sequence of Actinokineospora bangkokensis 44EHWT reveals the biosynthetic pathway of antifungal compounds Thailandins with unusual extender unit butylmalonyl-CoA.</title>
        <authorList>
            <person name="Greule A."/>
            <person name="Intra B."/>
            <person name="Flemming S."/>
            <person name="Rommel M.G."/>
            <person name="Panbangred W."/>
            <person name="Bechthold A."/>
        </authorList>
    </citation>
    <scope>NUCLEOTIDE SEQUENCE [LARGE SCALE GENOMIC DNA]</scope>
    <source>
        <strain evidence="2 3">44EHW</strain>
    </source>
</reference>
<feature type="transmembrane region" description="Helical" evidence="1">
    <location>
        <begin position="235"/>
        <end position="254"/>
    </location>
</feature>
<evidence type="ECO:0008006" key="4">
    <source>
        <dbReference type="Google" id="ProtNLM"/>
    </source>
</evidence>
<feature type="transmembrane region" description="Helical" evidence="1">
    <location>
        <begin position="183"/>
        <end position="200"/>
    </location>
</feature>
<proteinExistence type="predicted"/>
<name>A0A1Q9LMT6_9PSEU</name>
<feature type="transmembrane region" description="Helical" evidence="1">
    <location>
        <begin position="34"/>
        <end position="56"/>
    </location>
</feature>
<protein>
    <recommendedName>
        <fullName evidence="4">EamA domain-containing protein</fullName>
    </recommendedName>
</protein>
<dbReference type="OrthoDB" id="3569674at2"/>
<dbReference type="RefSeq" id="WP_075975060.1">
    <property type="nucleotide sequence ID" value="NZ_MKQR01000011.1"/>
</dbReference>